<dbReference type="AlphaFoldDB" id="A0AAE4RFW3"/>
<dbReference type="EMBL" id="JAWLLD010000021">
    <property type="protein sequence ID" value="MDV7014238.1"/>
    <property type="molecule type" value="Genomic_DNA"/>
</dbReference>
<evidence type="ECO:0000313" key="2">
    <source>
        <dbReference type="Proteomes" id="UP001187143"/>
    </source>
</evidence>
<dbReference type="Proteomes" id="UP001187143">
    <property type="component" value="Unassembled WGS sequence"/>
</dbReference>
<name>A0AAE4RFW3_MYCIT</name>
<dbReference type="RefSeq" id="WP_317728711.1">
    <property type="nucleotide sequence ID" value="NZ_JAWLLC010000033.1"/>
</dbReference>
<gene>
    <name evidence="1" type="ORF">R4F53_18275</name>
</gene>
<sequence>MSDEIKVGDRVEVTTIKHTTGVVEKLIPGYRTAVLRLDGLGGTLSATLRELRKLT</sequence>
<comment type="caution">
    <text evidence="1">The sequence shown here is derived from an EMBL/GenBank/DDBJ whole genome shotgun (WGS) entry which is preliminary data.</text>
</comment>
<evidence type="ECO:0000313" key="1">
    <source>
        <dbReference type="EMBL" id="MDV7014238.1"/>
    </source>
</evidence>
<proteinExistence type="predicted"/>
<protein>
    <submittedName>
        <fullName evidence="1">Uncharacterized protein</fullName>
    </submittedName>
</protein>
<reference evidence="1" key="1">
    <citation type="submission" date="2023-10" db="EMBL/GenBank/DDBJ databases">
        <title>Characterization and genome sequence of Mycobacterium intracellulare ABSURDO, a novel pathogenic isolate with three colony morphotypes that vary in growth and acid-fastness.</title>
        <authorList>
            <person name="Jude B.A."/>
            <person name="Robinson R.T."/>
        </authorList>
    </citation>
    <scope>NUCLEOTIDE SEQUENCE</scope>
    <source>
        <strain evidence="1">ABSURDO Component B</strain>
    </source>
</reference>
<accession>A0AAE4RFW3</accession>
<organism evidence="1 2">
    <name type="scientific">Mycobacterium intracellulare</name>
    <dbReference type="NCBI Taxonomy" id="1767"/>
    <lineage>
        <taxon>Bacteria</taxon>
        <taxon>Bacillati</taxon>
        <taxon>Actinomycetota</taxon>
        <taxon>Actinomycetes</taxon>
        <taxon>Mycobacteriales</taxon>
        <taxon>Mycobacteriaceae</taxon>
        <taxon>Mycobacterium</taxon>
        <taxon>Mycobacterium avium complex (MAC)</taxon>
    </lineage>
</organism>